<reference evidence="1" key="1">
    <citation type="submission" date="2017-08" db="EMBL/GenBank/DDBJ databases">
        <authorList>
            <person name="Alvarez-Ponce D."/>
            <person name="Weitzman C.L."/>
            <person name="Tillett R.L."/>
            <person name="Sandmeier F.C."/>
            <person name="Tracy C.R."/>
        </authorList>
    </citation>
    <scope>NUCLEOTIDE SEQUENCE [LARGE SCALE GENOMIC DNA]</scope>
    <source>
        <strain evidence="1">PS6</strain>
    </source>
</reference>
<dbReference type="Proteomes" id="UP000217033">
    <property type="component" value="Unassembled WGS sequence"/>
</dbReference>
<comment type="caution">
    <text evidence="1">The sequence shown here is derived from an EMBL/GenBank/DDBJ whole genome shotgun (WGS) entry which is preliminary data.</text>
</comment>
<dbReference type="EMBL" id="NQMN01000002">
    <property type="protein sequence ID" value="PAF54827.1"/>
    <property type="molecule type" value="Genomic_DNA"/>
</dbReference>
<dbReference type="RefSeq" id="WP_084232534.1">
    <property type="nucleotide sequence ID" value="NZ_FWXE01000008.1"/>
</dbReference>
<evidence type="ECO:0000313" key="1">
    <source>
        <dbReference type="EMBL" id="PAF54827.1"/>
    </source>
</evidence>
<evidence type="ECO:0000313" key="2">
    <source>
        <dbReference type="Proteomes" id="UP000217033"/>
    </source>
</evidence>
<keyword evidence="2" id="KW-1185">Reference proteome</keyword>
<name>A0ABX4H4K8_9BACT</name>
<accession>A0ABX4H4K8</accession>
<proteinExistence type="predicted"/>
<sequence>MAVKNSLKKIFVNKKTRRLIWRIKKVKKKFWNRYLSKANSTISRKRVVEVKSIYKDAFNKNLGRLKKYYDHPDDDFTTIKIHKHLIRMNKEDIEEILRFFVKELKNMNQPNAERMSSDLIECEEFFLIKRMHKFCYRKDKFDWNFSFAKNLMLSSRDVLKFYEYYNYSEIGLARWHNKVSKKSLNKLNTNNELKRKTIDFHPMEETFKQKREWRKIRKYLLIHEDKTKHEFIKNKEERVQNFLPEYEDTLREIFRFIEYGNSFLLNKVFLEFNKIHKNAENINLDNRNFKRQLLYIFQEIENKNRRNVFLKRWQYIIDLYLQELFDYYVETQVVDYSKMNELTWIYRRIKRRYRNEKGYKKVEKAMQELIDW</sequence>
<gene>
    <name evidence="1" type="ORF">CJF60_03775</name>
</gene>
<protein>
    <submittedName>
        <fullName evidence="1">Uncharacterized protein</fullName>
    </submittedName>
</protein>
<organism evidence="1 2">
    <name type="scientific">Mycoplasmopsis agassizii</name>
    <dbReference type="NCBI Taxonomy" id="33922"/>
    <lineage>
        <taxon>Bacteria</taxon>
        <taxon>Bacillati</taxon>
        <taxon>Mycoplasmatota</taxon>
        <taxon>Mycoplasmoidales</taxon>
        <taxon>Metamycoplasmataceae</taxon>
        <taxon>Mycoplasmopsis</taxon>
    </lineage>
</organism>